<protein>
    <submittedName>
        <fullName evidence="3">UDP-N-acetyl-alpha-D-glucosamine C6 dehydratase</fullName>
        <ecNumber evidence="3">4.2.1.135</ecNumber>
    </submittedName>
</protein>
<dbReference type="PANTHER" id="PTHR43318">
    <property type="entry name" value="UDP-N-ACETYLGLUCOSAMINE 4,6-DEHYDRATASE"/>
    <property type="match status" value="1"/>
</dbReference>
<keyword evidence="4" id="KW-1185">Reference proteome</keyword>
<dbReference type="Gene3D" id="3.40.50.720">
    <property type="entry name" value="NAD(P)-binding Rossmann-like Domain"/>
    <property type="match status" value="2"/>
</dbReference>
<name>A0A518HTP1_9BACT</name>
<keyword evidence="3" id="KW-0456">Lyase</keyword>
<organism evidence="3 4">
    <name type="scientific">Stieleria neptunia</name>
    <dbReference type="NCBI Taxonomy" id="2527979"/>
    <lineage>
        <taxon>Bacteria</taxon>
        <taxon>Pseudomonadati</taxon>
        <taxon>Planctomycetota</taxon>
        <taxon>Planctomycetia</taxon>
        <taxon>Pirellulales</taxon>
        <taxon>Pirellulaceae</taxon>
        <taxon>Stieleria</taxon>
    </lineage>
</organism>
<dbReference type="SUPFAM" id="SSF51735">
    <property type="entry name" value="NAD(P)-binding Rossmann-fold domains"/>
    <property type="match status" value="1"/>
</dbReference>
<evidence type="ECO:0000313" key="3">
    <source>
        <dbReference type="EMBL" id="QDV44212.1"/>
    </source>
</evidence>
<gene>
    <name evidence="3" type="primary">pglF_2</name>
    <name evidence="3" type="ORF">Enr13x_40740</name>
</gene>
<accession>A0A518HTP1</accession>
<dbReference type="RefSeq" id="WP_197455197.1">
    <property type="nucleotide sequence ID" value="NZ_CP037423.1"/>
</dbReference>
<dbReference type="EC" id="4.2.1.135" evidence="3"/>
<dbReference type="InterPro" id="IPR003869">
    <property type="entry name" value="Polysac_CapD-like"/>
</dbReference>
<feature type="domain" description="Polysaccharide biosynthesis protein CapD-like" evidence="2">
    <location>
        <begin position="55"/>
        <end position="300"/>
    </location>
</feature>
<reference evidence="3 4" key="1">
    <citation type="submission" date="2019-03" db="EMBL/GenBank/DDBJ databases">
        <title>Deep-cultivation of Planctomycetes and their phenomic and genomic characterization uncovers novel biology.</title>
        <authorList>
            <person name="Wiegand S."/>
            <person name="Jogler M."/>
            <person name="Boedeker C."/>
            <person name="Pinto D."/>
            <person name="Vollmers J."/>
            <person name="Rivas-Marin E."/>
            <person name="Kohn T."/>
            <person name="Peeters S.H."/>
            <person name="Heuer A."/>
            <person name="Rast P."/>
            <person name="Oberbeckmann S."/>
            <person name="Bunk B."/>
            <person name="Jeske O."/>
            <person name="Meyerdierks A."/>
            <person name="Storesund J.E."/>
            <person name="Kallscheuer N."/>
            <person name="Luecker S."/>
            <person name="Lage O.M."/>
            <person name="Pohl T."/>
            <person name="Merkel B.J."/>
            <person name="Hornburger P."/>
            <person name="Mueller R.-W."/>
            <person name="Bruemmer F."/>
            <person name="Labrenz M."/>
            <person name="Spormann A.M."/>
            <person name="Op den Camp H."/>
            <person name="Overmann J."/>
            <person name="Amann R."/>
            <person name="Jetten M.S.M."/>
            <person name="Mascher T."/>
            <person name="Medema M.H."/>
            <person name="Devos D.P."/>
            <person name="Kaster A.-K."/>
            <person name="Ovreas L."/>
            <person name="Rohde M."/>
            <person name="Galperin M.Y."/>
            <person name="Jogler C."/>
        </authorList>
    </citation>
    <scope>NUCLEOTIDE SEQUENCE [LARGE SCALE GENOMIC DNA]</scope>
    <source>
        <strain evidence="3 4">Enr13</strain>
    </source>
</reference>
<dbReference type="PANTHER" id="PTHR43318:SF1">
    <property type="entry name" value="POLYSACCHARIDE BIOSYNTHESIS PROTEIN EPSC-RELATED"/>
    <property type="match status" value="1"/>
</dbReference>
<sequence length="416" mass="45698">MKRNVDNLVSKRIDQMKSESRPVLEAILGRRESLLGDDIAANGEAIGHQVRSSRVLVIGAAGSIGGAFVKVLSKYAVAALHLVDISENCLVEVVRDLRSSGFALPGDFKTFAVDYSQPEFKALLKTQSYDFVLNFSALKHVRSERDPFTLMRLLNVNVIANEALVQSLEGGATKHVFSVSSDKSVRPANIMGASKALMERVFLAHSGSMPFTSARFANVAFSAGSLLDSFQYRLAKRQPFSAPNDVKRYFISHEEAGQLCLLGCFLGNNKEIFYPQFKQELDMLSFAEIARLFLRSKGFEPIECESEAEALRIAGSLGDSATGWPCFFSGSDTSGEKPFEEFVDPREATDQSRFAKVGVVTEPVFHGVESVQRSMTAIKNAFARGVWTTAELIEAVRFGVPELNHVATGKNLDEKM</sequence>
<dbReference type="Proteomes" id="UP000319004">
    <property type="component" value="Chromosome"/>
</dbReference>
<evidence type="ECO:0000256" key="1">
    <source>
        <dbReference type="ARBA" id="ARBA00007430"/>
    </source>
</evidence>
<comment type="similarity">
    <text evidence="1">Belongs to the polysaccharide synthase family.</text>
</comment>
<evidence type="ECO:0000259" key="2">
    <source>
        <dbReference type="Pfam" id="PF02719"/>
    </source>
</evidence>
<dbReference type="InterPro" id="IPR036291">
    <property type="entry name" value="NAD(P)-bd_dom_sf"/>
</dbReference>
<evidence type="ECO:0000313" key="4">
    <source>
        <dbReference type="Proteomes" id="UP000319004"/>
    </source>
</evidence>
<dbReference type="EMBL" id="CP037423">
    <property type="protein sequence ID" value="QDV44212.1"/>
    <property type="molecule type" value="Genomic_DNA"/>
</dbReference>
<dbReference type="GO" id="GO:0016829">
    <property type="term" value="F:lyase activity"/>
    <property type="evidence" value="ECO:0007669"/>
    <property type="project" value="UniProtKB-KW"/>
</dbReference>
<dbReference type="KEGG" id="snep:Enr13x_40740"/>
<dbReference type="AlphaFoldDB" id="A0A518HTP1"/>
<proteinExistence type="inferred from homology"/>
<dbReference type="Pfam" id="PF02719">
    <property type="entry name" value="Polysacc_synt_2"/>
    <property type="match status" value="1"/>
</dbReference>
<dbReference type="InterPro" id="IPR051203">
    <property type="entry name" value="Polysaccharide_Synthase-Rel"/>
</dbReference>